<evidence type="ECO:0008006" key="3">
    <source>
        <dbReference type="Google" id="ProtNLM"/>
    </source>
</evidence>
<dbReference type="InterPro" id="IPR038071">
    <property type="entry name" value="UROD/MetE-like_sf"/>
</dbReference>
<accession>A0ABR3T915</accession>
<evidence type="ECO:0000313" key="1">
    <source>
        <dbReference type="EMBL" id="KAL1636043.1"/>
    </source>
</evidence>
<dbReference type="Gene3D" id="3.20.20.210">
    <property type="match status" value="1"/>
</dbReference>
<comment type="caution">
    <text evidence="1">The sequence shown here is derived from an EMBL/GenBank/DDBJ whole genome shotgun (WGS) entry which is preliminary data.</text>
</comment>
<name>A0ABR3T915_9PEZI</name>
<dbReference type="Proteomes" id="UP001521116">
    <property type="component" value="Unassembled WGS sequence"/>
</dbReference>
<protein>
    <recommendedName>
        <fullName evidence="3">Cobalamin-independent methionine synthase MetE C-terminal/archaeal domain-containing protein</fullName>
    </recommendedName>
</protein>
<evidence type="ECO:0000313" key="2">
    <source>
        <dbReference type="Proteomes" id="UP001521116"/>
    </source>
</evidence>
<sequence>MATAQPRGVHLVGSVCLPSTEDVFRKTVELLPGRLRRLPDGECQHRQQFTYFQSDLFKAAPQVLRQYDAAFNTVPVDPVPSQEEVERVVKSLPELHTGYDRHAIESYRLFAKLREEGVIPEGVKFQVSLPGPPNTLVIIAEPYQTAIAPIYESALLKDLREIEQAIPAEDLAIQWDIAAEFAMVEGAEWPHFKPWFAPVREHIDQELQRLANAVSPQVEMGFHLCYGDLGHRHFFEPKDMGTLVSVANTVLKNAQRPINWFHMPVPKGRDDAAYFQPLKDLELGTTELYLGVVHANDEEGTRRRIQTASELVKEFSVATECGLGRTPPEEFPSIMSISAAVSSPLTAPANGVINGSANGSVKN</sequence>
<organism evidence="1 2">
    <name type="scientific">Neofusicoccum ribis</name>
    <dbReference type="NCBI Taxonomy" id="45134"/>
    <lineage>
        <taxon>Eukaryota</taxon>
        <taxon>Fungi</taxon>
        <taxon>Dikarya</taxon>
        <taxon>Ascomycota</taxon>
        <taxon>Pezizomycotina</taxon>
        <taxon>Dothideomycetes</taxon>
        <taxon>Dothideomycetes incertae sedis</taxon>
        <taxon>Botryosphaeriales</taxon>
        <taxon>Botryosphaeriaceae</taxon>
        <taxon>Neofusicoccum</taxon>
    </lineage>
</organism>
<gene>
    <name evidence="1" type="ORF">SLS56_001395</name>
</gene>
<proteinExistence type="predicted"/>
<reference evidence="1 2" key="1">
    <citation type="submission" date="2024-02" db="EMBL/GenBank/DDBJ databases">
        <title>De novo assembly and annotation of 12 fungi associated with fruit tree decline syndrome in Ontario, Canada.</title>
        <authorList>
            <person name="Sulman M."/>
            <person name="Ellouze W."/>
            <person name="Ilyukhin E."/>
        </authorList>
    </citation>
    <scope>NUCLEOTIDE SEQUENCE [LARGE SCALE GENOMIC DNA]</scope>
    <source>
        <strain evidence="1 2">M1-105</strain>
    </source>
</reference>
<dbReference type="EMBL" id="JAJVDC020000008">
    <property type="protein sequence ID" value="KAL1636043.1"/>
    <property type="molecule type" value="Genomic_DNA"/>
</dbReference>
<keyword evidence="2" id="KW-1185">Reference proteome</keyword>
<dbReference type="SUPFAM" id="SSF51726">
    <property type="entry name" value="UROD/MetE-like"/>
    <property type="match status" value="1"/>
</dbReference>